<dbReference type="InterPro" id="IPR035914">
    <property type="entry name" value="Sperma_CUB_dom_sf"/>
</dbReference>
<dbReference type="Pfam" id="PF23062">
    <property type="entry name" value="CUB_M02D8_5_3rd"/>
    <property type="match status" value="1"/>
</dbReference>
<protein>
    <recommendedName>
        <fullName evidence="1">M02D8-5-like third CUB domain-containing protein</fullName>
    </recommendedName>
</protein>
<feature type="domain" description="M02D8-5-like third CUB" evidence="1">
    <location>
        <begin position="241"/>
        <end position="361"/>
    </location>
</feature>
<dbReference type="SUPFAM" id="SSF49854">
    <property type="entry name" value="Spermadhesin, CUB domain"/>
    <property type="match status" value="1"/>
</dbReference>
<reference evidence="3" key="1">
    <citation type="submission" date="2024-02" db="UniProtKB">
        <authorList>
            <consortium name="WormBaseParasite"/>
        </authorList>
    </citation>
    <scope>IDENTIFICATION</scope>
</reference>
<proteinExistence type="predicted"/>
<evidence type="ECO:0000313" key="3">
    <source>
        <dbReference type="WBParaSite" id="MBELARI_LOCUS18831"/>
    </source>
</evidence>
<evidence type="ECO:0000259" key="1">
    <source>
        <dbReference type="Pfam" id="PF23062"/>
    </source>
</evidence>
<dbReference type="Proteomes" id="UP000887575">
    <property type="component" value="Unassembled WGS sequence"/>
</dbReference>
<dbReference type="InterPro" id="IPR059047">
    <property type="entry name" value="CUB_M02D8_5_3rd"/>
</dbReference>
<dbReference type="WBParaSite" id="MBELARI_LOCUS18831">
    <property type="protein sequence ID" value="MBELARI_LOCUS18831"/>
    <property type="gene ID" value="MBELARI_LOCUS18831"/>
</dbReference>
<organism evidence="2 3">
    <name type="scientific">Mesorhabditis belari</name>
    <dbReference type="NCBI Taxonomy" id="2138241"/>
    <lineage>
        <taxon>Eukaryota</taxon>
        <taxon>Metazoa</taxon>
        <taxon>Ecdysozoa</taxon>
        <taxon>Nematoda</taxon>
        <taxon>Chromadorea</taxon>
        <taxon>Rhabditida</taxon>
        <taxon>Rhabditina</taxon>
        <taxon>Rhabditomorpha</taxon>
        <taxon>Rhabditoidea</taxon>
        <taxon>Rhabditidae</taxon>
        <taxon>Mesorhabditinae</taxon>
        <taxon>Mesorhabditis</taxon>
    </lineage>
</organism>
<keyword evidence="2" id="KW-1185">Reference proteome</keyword>
<dbReference type="AlphaFoldDB" id="A0AAF3EX97"/>
<sequence>MVKLLAVKLDPADTNYAFSFQYFRFSLAPNDCIHFCDRDDGALCRSYWIYRLCGNAMFQKEVSDYVDSATALWVYFMASGTRGYFPGVMGQVTRVDKTTRIYNDCKKDAVVNLDTGNQFYALISDHWENQNPGNPQASAETNVTCQQQFVTNDKAYIRVAIQAYGNWNPDTEQTMNITGIASDQDSPTTIVLEKDLLYFKATAVYWFKGKIDLSYEFTADKQYFYYILITPYDEVAEFNDCQNAGNYDMQQVTSQALNFSALPKADSPNYSPGSNCKWKFSNTPQSHQLIARFDTVYIEECCDFVSIKGAGPMNLSLAHNPTNSAPKFFYETNSQGLELGFQSDSIEDFTMMSGQVTAVDCTCPKASVTLKANDSETISYGWNSMGFPVCSPWQCNTTVTFDRSSILQITLNYVSYFDLTIYDQFASLFQLSYQSSGYIQSGSFHDYNGHDMVKIAFSSPPLYTFDSFTPLMLDPGPMGYTFELKAVPVFPTQFDIDLCTSVPFAEVNSGILKKEFDAVVYQFDNRNCLNKPIIGYFFDHPHGFLVDIFDGNLQTGTLISTSFINSTLKFSSNIVAVRIVKLADPGTTFQSIFTTNEKLVVYQPDEDFCSGDGDEMAVDFVDGFTDRTIVIYRGPLSDYTNWTTSHLYGIDFMWNITNYMSFSVYQGASLAVEDNVYGKDSSCDSVSRDVLPSFVFGSFVTIRTLSEKESQLKYQCVQQAQRWTGGDQVGLMLAPRYNPIPKQLFANQYSWTVSVQNLTSNPSSSIRLNFLNPMAKDSLLTISLNVNKTLFQSNNYTTDSSICRLSFPYAELQIKYQWNCENNDDVTTCGVPMQIRYEKLIATTTTTTVATTTTADEKSLDISSD</sequence>
<accession>A0AAF3EX97</accession>
<evidence type="ECO:0000313" key="2">
    <source>
        <dbReference type="Proteomes" id="UP000887575"/>
    </source>
</evidence>
<dbReference type="Gene3D" id="2.60.120.290">
    <property type="entry name" value="Spermadhesin, CUB domain"/>
    <property type="match status" value="1"/>
</dbReference>
<name>A0AAF3EX97_9BILA</name>